<comment type="caution">
    <text evidence="1">The sequence shown here is derived from an EMBL/GenBank/DDBJ whole genome shotgun (WGS) entry which is preliminary data.</text>
</comment>
<accession>A0AAN9RZV7</accession>
<evidence type="ECO:0000313" key="2">
    <source>
        <dbReference type="Proteomes" id="UP001386955"/>
    </source>
</evidence>
<dbReference type="Proteomes" id="UP001386955">
    <property type="component" value="Unassembled WGS sequence"/>
</dbReference>
<organism evidence="1 2">
    <name type="scientific">Psophocarpus tetragonolobus</name>
    <name type="common">Winged bean</name>
    <name type="synonym">Dolichos tetragonolobus</name>
    <dbReference type="NCBI Taxonomy" id="3891"/>
    <lineage>
        <taxon>Eukaryota</taxon>
        <taxon>Viridiplantae</taxon>
        <taxon>Streptophyta</taxon>
        <taxon>Embryophyta</taxon>
        <taxon>Tracheophyta</taxon>
        <taxon>Spermatophyta</taxon>
        <taxon>Magnoliopsida</taxon>
        <taxon>eudicotyledons</taxon>
        <taxon>Gunneridae</taxon>
        <taxon>Pentapetalae</taxon>
        <taxon>rosids</taxon>
        <taxon>fabids</taxon>
        <taxon>Fabales</taxon>
        <taxon>Fabaceae</taxon>
        <taxon>Papilionoideae</taxon>
        <taxon>50 kb inversion clade</taxon>
        <taxon>NPAAA clade</taxon>
        <taxon>indigoferoid/millettioid clade</taxon>
        <taxon>Phaseoleae</taxon>
        <taxon>Psophocarpus</taxon>
    </lineage>
</organism>
<evidence type="ECO:0000313" key="1">
    <source>
        <dbReference type="EMBL" id="KAK7386558.1"/>
    </source>
</evidence>
<dbReference type="EMBL" id="JAYMYS010000007">
    <property type="protein sequence ID" value="KAK7386558.1"/>
    <property type="molecule type" value="Genomic_DNA"/>
</dbReference>
<name>A0AAN9RZV7_PSOTE</name>
<reference evidence="1 2" key="1">
    <citation type="submission" date="2024-01" db="EMBL/GenBank/DDBJ databases">
        <title>The genomes of 5 underutilized Papilionoideae crops provide insights into root nodulation and disease resistanc.</title>
        <authorList>
            <person name="Jiang F."/>
        </authorList>
    </citation>
    <scope>NUCLEOTIDE SEQUENCE [LARGE SCALE GENOMIC DNA]</scope>
    <source>
        <strain evidence="1">DUOXIRENSHENG_FW03</strain>
        <tissue evidence="1">Leaves</tissue>
    </source>
</reference>
<proteinExistence type="predicted"/>
<dbReference type="AlphaFoldDB" id="A0AAN9RZV7"/>
<sequence length="221" mass="25357">MARTYVQKMKEKGCSFVTQNKLHQKGIFGIRAIPMRVNMVLLESDDAKDIKECINGAIEWTMTLIPFWLNINFGALRRKTLTGWDHDDITKHVPISNSNYKTKISENGILDSPPKPCNRCRELNLFKPGVEGNLVDGLEVSLSPLCEESITTLLYDHCQWSFVKFGEYHKSYQVGEWRAHCRRNIHGSDLGHLFHHSSSPLVVYQPSSYPRDLILNSNPQR</sequence>
<keyword evidence="2" id="KW-1185">Reference proteome</keyword>
<gene>
    <name evidence="1" type="ORF">VNO78_26888</name>
</gene>
<protein>
    <submittedName>
        <fullName evidence="1">Uncharacterized protein</fullName>
    </submittedName>
</protein>